<dbReference type="SMART" id="SM00047">
    <property type="entry name" value="LYZ2"/>
    <property type="match status" value="1"/>
</dbReference>
<dbReference type="GO" id="GO:0004040">
    <property type="term" value="F:amidase activity"/>
    <property type="evidence" value="ECO:0007669"/>
    <property type="project" value="InterPro"/>
</dbReference>
<dbReference type="Proteomes" id="UP000276634">
    <property type="component" value="Unassembled WGS sequence"/>
</dbReference>
<dbReference type="Pfam" id="PF01832">
    <property type="entry name" value="Glucosaminidase"/>
    <property type="match status" value="1"/>
</dbReference>
<gene>
    <name evidence="3" type="ORF">EDC57_2181</name>
</gene>
<organism evidence="3 4">
    <name type="scientific">Inmirania thermothiophila</name>
    <dbReference type="NCBI Taxonomy" id="1750597"/>
    <lineage>
        <taxon>Bacteria</taxon>
        <taxon>Pseudomonadati</taxon>
        <taxon>Pseudomonadota</taxon>
        <taxon>Gammaproteobacteria</taxon>
        <taxon>Chromatiales</taxon>
        <taxon>Ectothiorhodospiraceae</taxon>
        <taxon>Inmirania</taxon>
    </lineage>
</organism>
<feature type="domain" description="Mannosyl-glycoprotein endo-beta-N-acetylglucosamidase-like" evidence="2">
    <location>
        <begin position="166"/>
        <end position="291"/>
    </location>
</feature>
<keyword evidence="4" id="KW-1185">Reference proteome</keyword>
<dbReference type="AlphaFoldDB" id="A0A3N1XTL8"/>
<evidence type="ECO:0000313" key="3">
    <source>
        <dbReference type="EMBL" id="ROR29511.1"/>
    </source>
</evidence>
<dbReference type="RefSeq" id="WP_123401930.1">
    <property type="nucleotide sequence ID" value="NZ_RJVI01000003.1"/>
</dbReference>
<feature type="compositionally biased region" description="Pro residues" evidence="1">
    <location>
        <begin position="40"/>
        <end position="66"/>
    </location>
</feature>
<dbReference type="Gene3D" id="1.10.530.10">
    <property type="match status" value="1"/>
</dbReference>
<dbReference type="InterPro" id="IPR002901">
    <property type="entry name" value="MGlyc_endo_b_GlcNAc-like_dom"/>
</dbReference>
<evidence type="ECO:0000259" key="2">
    <source>
        <dbReference type="SMART" id="SM00047"/>
    </source>
</evidence>
<proteinExistence type="predicted"/>
<protein>
    <submittedName>
        <fullName evidence="3">Bax protein</fullName>
    </submittedName>
</protein>
<feature type="region of interest" description="Disordered" evidence="1">
    <location>
        <begin position="38"/>
        <end position="68"/>
    </location>
</feature>
<name>A0A3N1XTL8_9GAMM</name>
<evidence type="ECO:0000313" key="4">
    <source>
        <dbReference type="Proteomes" id="UP000276634"/>
    </source>
</evidence>
<dbReference type="EMBL" id="RJVI01000003">
    <property type="protein sequence ID" value="ROR29511.1"/>
    <property type="molecule type" value="Genomic_DNA"/>
</dbReference>
<sequence>MSDVTLRRDDAALLGGLATLAVLLVVLAVPRPRVIEPAREAPPPRAEGAPPPVATPAPAEAPPVAAPPTAEALARRLEEAGIAWPPPPGARIPPLYVERLPPDLDRLPVARKKALFFRTLLPLVLAENRRILAERRRLLALLAAGRLEPGSAARGELEALARRYRVFGDVNDPAVREELLRRVDVVPPALALAQAAIESGWGASRFAREANNLFGIWTWTQARGLRPREAAADARHRVRVYPDLRSAVRAYLHNLNVGHAYGLFRRLRAFMRAQGEPLDPVVLAYGLRRYSARGADYVREVQRLIRANRLTLADRTELAG</sequence>
<accession>A0A3N1XTL8</accession>
<evidence type="ECO:0000256" key="1">
    <source>
        <dbReference type="SAM" id="MobiDB-lite"/>
    </source>
</evidence>
<comment type="caution">
    <text evidence="3">The sequence shown here is derived from an EMBL/GenBank/DDBJ whole genome shotgun (WGS) entry which is preliminary data.</text>
</comment>
<dbReference type="InterPro" id="IPR053195">
    <property type="entry name" value="Bax-like"/>
</dbReference>
<dbReference type="PANTHER" id="PTHR40572">
    <property type="entry name" value="PROTEIN BAX"/>
    <property type="match status" value="1"/>
</dbReference>
<dbReference type="OrthoDB" id="9788155at2"/>
<reference evidence="3 4" key="1">
    <citation type="submission" date="2018-11" db="EMBL/GenBank/DDBJ databases">
        <title>Genomic Encyclopedia of Type Strains, Phase IV (KMG-IV): sequencing the most valuable type-strain genomes for metagenomic binning, comparative biology and taxonomic classification.</title>
        <authorList>
            <person name="Goeker M."/>
        </authorList>
    </citation>
    <scope>NUCLEOTIDE SEQUENCE [LARGE SCALE GENOMIC DNA]</scope>
    <source>
        <strain evidence="3 4">DSM 100275</strain>
    </source>
</reference>
<dbReference type="PANTHER" id="PTHR40572:SF1">
    <property type="entry name" value="PROTEIN BAX"/>
    <property type="match status" value="1"/>
</dbReference>